<organism evidence="5 6">
    <name type="scientific">Isoptericola haloaureus</name>
    <dbReference type="NCBI Taxonomy" id="1542902"/>
    <lineage>
        <taxon>Bacteria</taxon>
        <taxon>Bacillati</taxon>
        <taxon>Actinomycetota</taxon>
        <taxon>Actinomycetes</taxon>
        <taxon>Micrococcales</taxon>
        <taxon>Promicromonosporaceae</taxon>
        <taxon>Isoptericola</taxon>
    </lineage>
</organism>
<proteinExistence type="inferred from homology"/>
<sequence>MNFAARPPRPQSDVSAARRTGLLAAVVGLGLVLAGCTAETPGKTATPVDEATTAAPTTPSAAGAPEGFEDFYAQDLEWTDCRGGYECATATAPLSWDDAEAGSIELALVRTRATGQKVGSLLVNPGGPGGSGADFVENGSFGEPLRESFDIVGFDPRGVQDSTAVECYDDEAKDEYLSEDVDLSTDDGLEAARASAAAWAEACAANTGELLGEVDTQSAAKDMDMLRAVLGDEQLHYLGFSYGTSLGATYAGLFPERAGRLVLDGAIDPTLDADEISAGQAVGFENALRAFVTDCQAGADCPLTGSVDAGMQQVRDVLDRAADRPYPTSGDRDVTQTLAFYGVAVTLYAEQSWPVLTQALDEAINVGTGDTLLYLADFYNDRNADGSFATNSTEAFTAINCLDSAGATDIETMRAEAAEIEEAAPTMGSFFGYGGLSCADWPYPPAEQEYDVAASGADPIVVIGTTNDPATPYVWSEGMADALDSGVLVTYEGEGHTAYGRSNDCIADAVEEYLVEGTVPEDGLTC</sequence>
<evidence type="ECO:0000256" key="3">
    <source>
        <dbReference type="SAM" id="MobiDB-lite"/>
    </source>
</evidence>
<name>A0ABU7Z9E2_9MICO</name>
<dbReference type="GO" id="GO:0016787">
    <property type="term" value="F:hydrolase activity"/>
    <property type="evidence" value="ECO:0007669"/>
    <property type="project" value="UniProtKB-KW"/>
</dbReference>
<reference evidence="5" key="2">
    <citation type="submission" date="2024-02" db="EMBL/GenBank/DDBJ databases">
        <authorList>
            <person name="Prathaban M."/>
            <person name="Mythili R."/>
            <person name="Sharmila Devi N."/>
            <person name="Sobanaa M."/>
            <person name="Prathiviraj R."/>
            <person name="Selvin J."/>
        </authorList>
    </citation>
    <scope>NUCLEOTIDE SEQUENCE</scope>
    <source>
        <strain evidence="5">MP1014</strain>
    </source>
</reference>
<evidence type="ECO:0000259" key="4">
    <source>
        <dbReference type="Pfam" id="PF08386"/>
    </source>
</evidence>
<feature type="compositionally biased region" description="Low complexity" evidence="3">
    <location>
        <begin position="44"/>
        <end position="65"/>
    </location>
</feature>
<accession>A0ABU7Z9E2</accession>
<dbReference type="EMBL" id="JBAGLP010000118">
    <property type="protein sequence ID" value="MEG3616144.1"/>
    <property type="molecule type" value="Genomic_DNA"/>
</dbReference>
<dbReference type="InterPro" id="IPR051601">
    <property type="entry name" value="Serine_prot/Carboxylest_S33"/>
</dbReference>
<dbReference type="PANTHER" id="PTHR43248">
    <property type="entry name" value="2-SUCCINYL-6-HYDROXY-2,4-CYCLOHEXADIENE-1-CARBOXYLATE SYNTHASE"/>
    <property type="match status" value="1"/>
</dbReference>
<evidence type="ECO:0000313" key="6">
    <source>
        <dbReference type="Proteomes" id="UP001310387"/>
    </source>
</evidence>
<reference evidence="5" key="1">
    <citation type="journal article" date="2024" name="Antonie Van Leeuwenhoek">
        <title>Isoptericola haloaureus sp. nov., a dimorphic actinobacterium isolated from mangrove sediments of southeast India, implicating biosaline agricultural significance through nitrogen fixation and salt tolerance genes.</title>
        <authorList>
            <person name="Prathaban M."/>
            <person name="Prathiviraj R."/>
            <person name="Ravichandran M."/>
            <person name="Natarajan S.D."/>
            <person name="Sobanaa M."/>
            <person name="Hari Krishna Kumar S."/>
            <person name="Chandrasekar V."/>
            <person name="Selvin J."/>
        </authorList>
    </citation>
    <scope>NUCLEOTIDE SEQUENCE</scope>
    <source>
        <strain evidence="5">MP1014</strain>
    </source>
</reference>
<dbReference type="PANTHER" id="PTHR43248:SF25">
    <property type="entry name" value="AB HYDROLASE-1 DOMAIN-CONTAINING PROTEIN-RELATED"/>
    <property type="match status" value="1"/>
</dbReference>
<dbReference type="RefSeq" id="WP_332902654.1">
    <property type="nucleotide sequence ID" value="NZ_JBAGLP010000118.1"/>
</dbReference>
<evidence type="ECO:0000256" key="2">
    <source>
        <dbReference type="ARBA" id="ARBA00022801"/>
    </source>
</evidence>
<comment type="similarity">
    <text evidence="1">Belongs to the peptidase S33 family.</text>
</comment>
<dbReference type="SUPFAM" id="SSF53474">
    <property type="entry name" value="alpha/beta-Hydrolases"/>
    <property type="match status" value="1"/>
</dbReference>
<dbReference type="InterPro" id="IPR013595">
    <property type="entry name" value="Pept_S33_TAP-like_C"/>
</dbReference>
<feature type="region of interest" description="Disordered" evidence="3">
    <location>
        <begin position="40"/>
        <end position="65"/>
    </location>
</feature>
<dbReference type="Pfam" id="PF08386">
    <property type="entry name" value="Abhydrolase_4"/>
    <property type="match status" value="1"/>
</dbReference>
<dbReference type="Proteomes" id="UP001310387">
    <property type="component" value="Unassembled WGS sequence"/>
</dbReference>
<evidence type="ECO:0000256" key="1">
    <source>
        <dbReference type="ARBA" id="ARBA00010088"/>
    </source>
</evidence>
<evidence type="ECO:0000313" key="5">
    <source>
        <dbReference type="EMBL" id="MEG3616144.1"/>
    </source>
</evidence>
<dbReference type="InterPro" id="IPR029058">
    <property type="entry name" value="AB_hydrolase_fold"/>
</dbReference>
<keyword evidence="2 5" id="KW-0378">Hydrolase</keyword>
<comment type="caution">
    <text evidence="5">The sequence shown here is derived from an EMBL/GenBank/DDBJ whole genome shotgun (WGS) entry which is preliminary data.</text>
</comment>
<keyword evidence="6" id="KW-1185">Reference proteome</keyword>
<protein>
    <submittedName>
        <fullName evidence="5">Alpha/beta hydrolase</fullName>
    </submittedName>
</protein>
<feature type="domain" description="Peptidase S33 tripeptidyl aminopeptidase-like C-terminal" evidence="4">
    <location>
        <begin position="425"/>
        <end position="526"/>
    </location>
</feature>
<dbReference type="Gene3D" id="3.40.50.1820">
    <property type="entry name" value="alpha/beta hydrolase"/>
    <property type="match status" value="1"/>
</dbReference>
<gene>
    <name evidence="5" type="ORF">V5O49_13500</name>
</gene>